<dbReference type="EMBL" id="LR798192">
    <property type="protein sequence ID" value="CAB5079615.1"/>
    <property type="molecule type" value="Genomic_DNA"/>
</dbReference>
<dbReference type="GO" id="GO:0004519">
    <property type="term" value="F:endonuclease activity"/>
    <property type="evidence" value="ECO:0007669"/>
    <property type="project" value="UniProtKB-KW"/>
</dbReference>
<name>A0A6J7VNG7_9CAUD</name>
<evidence type="ECO:0000313" key="2">
    <source>
        <dbReference type="EMBL" id="CAB5079615.1"/>
    </source>
</evidence>
<dbReference type="Gene3D" id="3.90.75.20">
    <property type="match status" value="1"/>
</dbReference>
<gene>
    <name evidence="2" type="ORF">UFOVP146_37</name>
</gene>
<dbReference type="InterPro" id="IPR003615">
    <property type="entry name" value="HNH_nuc"/>
</dbReference>
<dbReference type="Pfam" id="PF13392">
    <property type="entry name" value="HNH_3"/>
    <property type="match status" value="1"/>
</dbReference>
<reference evidence="2" key="1">
    <citation type="submission" date="2020-05" db="EMBL/GenBank/DDBJ databases">
        <authorList>
            <person name="Chiriac C."/>
            <person name="Salcher M."/>
            <person name="Ghai R."/>
            <person name="Kavagutti S V."/>
        </authorList>
    </citation>
    <scope>NUCLEOTIDE SEQUENCE</scope>
</reference>
<sequence>MLAKRFNEAFEYRNGELYWKIMTNPSKKLIGKQAGCKSSGAYGVVNLDGQAYSIHKVIFAMHNGFMPPIVDHINGDKSDHRIENLRAATHSTNNFNKVVQSNNKLGLKNIAWHKQNKKYWVQLVQNRKKVVSVFVDNLELAELVAIEARNKYHKEFANHGVR</sequence>
<feature type="domain" description="HNH nuclease" evidence="1">
    <location>
        <begin position="54"/>
        <end position="94"/>
    </location>
</feature>
<keyword evidence="2" id="KW-0540">Nuclease</keyword>
<keyword evidence="2" id="KW-0255">Endonuclease</keyword>
<dbReference type="SUPFAM" id="SSF54060">
    <property type="entry name" value="His-Me finger endonucleases"/>
    <property type="match status" value="1"/>
</dbReference>
<keyword evidence="2" id="KW-0378">Hydrolase</keyword>
<dbReference type="InterPro" id="IPR044925">
    <property type="entry name" value="His-Me_finger_sf"/>
</dbReference>
<evidence type="ECO:0000259" key="1">
    <source>
        <dbReference type="Pfam" id="PF13392"/>
    </source>
</evidence>
<proteinExistence type="predicted"/>
<protein>
    <submittedName>
        <fullName evidence="2">Putative NHN endonuclease</fullName>
    </submittedName>
</protein>
<organism evidence="2">
    <name type="scientific">uncultured Caudovirales phage</name>
    <dbReference type="NCBI Taxonomy" id="2100421"/>
    <lineage>
        <taxon>Viruses</taxon>
        <taxon>Duplodnaviria</taxon>
        <taxon>Heunggongvirae</taxon>
        <taxon>Uroviricota</taxon>
        <taxon>Caudoviricetes</taxon>
        <taxon>Peduoviridae</taxon>
        <taxon>Maltschvirus</taxon>
        <taxon>Maltschvirus maltsch</taxon>
    </lineage>
</organism>
<accession>A0A6J7VNG7</accession>